<dbReference type="EMBL" id="PUHW01000033">
    <property type="protein sequence ID" value="KAG0690387.1"/>
    <property type="molecule type" value="Genomic_DNA"/>
</dbReference>
<dbReference type="GO" id="GO:0005768">
    <property type="term" value="C:endosome"/>
    <property type="evidence" value="ECO:0007669"/>
    <property type="project" value="TreeGrafter"/>
</dbReference>
<evidence type="ECO:0000313" key="2">
    <source>
        <dbReference type="EMBL" id="KAG0690387.1"/>
    </source>
</evidence>
<dbReference type="InterPro" id="IPR036871">
    <property type="entry name" value="PX_dom_sf"/>
</dbReference>
<dbReference type="GO" id="GO:0035091">
    <property type="term" value="F:phosphatidylinositol binding"/>
    <property type="evidence" value="ECO:0007669"/>
    <property type="project" value="InterPro"/>
</dbReference>
<feature type="domain" description="PX" evidence="1">
    <location>
        <begin position="58"/>
        <end position="170"/>
    </location>
</feature>
<dbReference type="OrthoDB" id="10254720at2759"/>
<proteinExistence type="predicted"/>
<dbReference type="PANTHER" id="PTHR10555:SF170">
    <property type="entry name" value="FI18122P1"/>
    <property type="match status" value="1"/>
</dbReference>
<dbReference type="InterPro" id="IPR001683">
    <property type="entry name" value="PX_dom"/>
</dbReference>
<dbReference type="AlphaFoldDB" id="A0A9P6WNK3"/>
<name>A0A9P6WNK3_9ASCO</name>
<dbReference type="Pfam" id="PF00787">
    <property type="entry name" value="PX"/>
    <property type="match status" value="1"/>
</dbReference>
<comment type="caution">
    <text evidence="2">The sequence shown here is derived from an EMBL/GenBank/DDBJ whole genome shotgun (WGS) entry which is preliminary data.</text>
</comment>
<keyword evidence="3" id="KW-1185">Reference proteome</keyword>
<reference evidence="2" key="1">
    <citation type="submission" date="2020-11" db="EMBL/GenBank/DDBJ databases">
        <title>Kefir isolates.</title>
        <authorList>
            <person name="Marcisauskas S."/>
            <person name="Kim Y."/>
            <person name="Blasche S."/>
        </authorList>
    </citation>
    <scope>NUCLEOTIDE SEQUENCE</scope>
    <source>
        <strain evidence="2">Olga-1</strain>
    </source>
</reference>
<dbReference type="Proteomes" id="UP000697127">
    <property type="component" value="Unassembled WGS sequence"/>
</dbReference>
<dbReference type="PROSITE" id="PS50195">
    <property type="entry name" value="PX"/>
    <property type="match status" value="1"/>
</dbReference>
<accession>A0A9P6WNK3</accession>
<dbReference type="SUPFAM" id="SSF64268">
    <property type="entry name" value="PX domain"/>
    <property type="match status" value="1"/>
</dbReference>
<protein>
    <submittedName>
        <fullName evidence="2">PX domain-containing protein ypt35</fullName>
    </submittedName>
</protein>
<evidence type="ECO:0000313" key="3">
    <source>
        <dbReference type="Proteomes" id="UP000697127"/>
    </source>
</evidence>
<dbReference type="SMART" id="SM00312">
    <property type="entry name" value="PX"/>
    <property type="match status" value="1"/>
</dbReference>
<dbReference type="PANTHER" id="PTHR10555">
    <property type="entry name" value="SORTING NEXIN"/>
    <property type="match status" value="1"/>
</dbReference>
<sequence>MAGGNKGRFHLKKINPTPYSPIVLLNNDLESTDTNIEDVSNTTNNDTTNNKNKTGSWCVNVTITDPVIVQGDNMGKYILWNVRFTVCNGNVISIKKRYSDFVVLYKIMKKHYGDKHIINSLPGKSTLLEDRFSGEFLERRRSGLEYWLNSIVLDKELGFYPEVKAFVLKH</sequence>
<dbReference type="Gene3D" id="3.30.1520.10">
    <property type="entry name" value="Phox-like domain"/>
    <property type="match status" value="1"/>
</dbReference>
<evidence type="ECO:0000259" key="1">
    <source>
        <dbReference type="PROSITE" id="PS50195"/>
    </source>
</evidence>
<gene>
    <name evidence="2" type="primary">YPT35</name>
    <name evidence="2" type="ORF">C6P40_002990</name>
</gene>
<organism evidence="2 3">
    <name type="scientific">Pichia californica</name>
    <dbReference type="NCBI Taxonomy" id="460514"/>
    <lineage>
        <taxon>Eukaryota</taxon>
        <taxon>Fungi</taxon>
        <taxon>Dikarya</taxon>
        <taxon>Ascomycota</taxon>
        <taxon>Saccharomycotina</taxon>
        <taxon>Pichiomycetes</taxon>
        <taxon>Pichiales</taxon>
        <taxon>Pichiaceae</taxon>
        <taxon>Pichia</taxon>
    </lineage>
</organism>